<organism evidence="2 3">
    <name type="scientific">Paenibacillus durus ATCC 35681</name>
    <dbReference type="NCBI Taxonomy" id="1333534"/>
    <lineage>
        <taxon>Bacteria</taxon>
        <taxon>Bacillati</taxon>
        <taxon>Bacillota</taxon>
        <taxon>Bacilli</taxon>
        <taxon>Bacillales</taxon>
        <taxon>Paenibacillaceae</taxon>
        <taxon>Paenibacillus</taxon>
    </lineage>
</organism>
<dbReference type="AlphaFoldDB" id="A0A0F7F870"/>
<dbReference type="GO" id="GO:0048038">
    <property type="term" value="F:quinone binding"/>
    <property type="evidence" value="ECO:0007669"/>
    <property type="project" value="InterPro"/>
</dbReference>
<reference evidence="2 3" key="2">
    <citation type="journal article" date="2016" name="Genome Announc.">
        <title>Genome Sequence of a Gram-Positive Diazotroph, Paenibacillus durus Type Strain ATCC 35681.</title>
        <authorList>
            <person name="Halim M.A."/>
            <person name="Rahman A.Y."/>
            <person name="Sim K.S."/>
            <person name="Yam H.C."/>
            <person name="Rahim A.A."/>
            <person name="Ghazali A.H."/>
            <person name="Najimudin N."/>
        </authorList>
    </citation>
    <scope>NUCLEOTIDE SEQUENCE [LARGE SCALE GENOMIC DNA]</scope>
    <source>
        <strain evidence="2 3">ATCC 35681</strain>
    </source>
</reference>
<feature type="region of interest" description="Disordered" evidence="1">
    <location>
        <begin position="91"/>
        <end position="111"/>
    </location>
</feature>
<dbReference type="Proteomes" id="UP000034189">
    <property type="component" value="Chromosome"/>
</dbReference>
<accession>A0A0F7F870</accession>
<dbReference type="GO" id="GO:0008131">
    <property type="term" value="F:primary methylamine oxidase activity"/>
    <property type="evidence" value="ECO:0007669"/>
    <property type="project" value="InterPro"/>
</dbReference>
<evidence type="ECO:0000256" key="1">
    <source>
        <dbReference type="SAM" id="MobiDB-lite"/>
    </source>
</evidence>
<dbReference type="HOGENOM" id="CLU_2155835_0_0_9"/>
<dbReference type="EMBL" id="CP011114">
    <property type="protein sequence ID" value="AKG34362.1"/>
    <property type="molecule type" value="Genomic_DNA"/>
</dbReference>
<gene>
    <name evidence="2" type="ORF">VK70_07070</name>
</gene>
<evidence type="ECO:0000313" key="2">
    <source>
        <dbReference type="EMBL" id="AKG34362.1"/>
    </source>
</evidence>
<dbReference type="SUPFAM" id="SSF54416">
    <property type="entry name" value="Amine oxidase N-terminal region"/>
    <property type="match status" value="1"/>
</dbReference>
<protein>
    <submittedName>
        <fullName evidence="2">Uncharacterized protein</fullName>
    </submittedName>
</protein>
<reference evidence="2 3" key="1">
    <citation type="submission" date="2015-03" db="EMBL/GenBank/DDBJ databases">
        <authorList>
            <person name="Abdul Halim M."/>
        </authorList>
    </citation>
    <scope>NUCLEOTIDE SEQUENCE [LARGE SCALE GENOMIC DNA]</scope>
    <source>
        <strain evidence="2 3">ATCC 35681</strain>
    </source>
</reference>
<dbReference type="GO" id="GO:0009308">
    <property type="term" value="P:amine metabolic process"/>
    <property type="evidence" value="ECO:0007669"/>
    <property type="project" value="InterPro"/>
</dbReference>
<dbReference type="Gene3D" id="3.10.450.40">
    <property type="match status" value="1"/>
</dbReference>
<name>A0A0F7F870_PAEDU</name>
<dbReference type="PATRIC" id="fig|1333534.5.peg.1548"/>
<sequence length="111" mass="12235">MQAAFRKRGITDFGRVMVDPWSAGNFGIEEEIGAGSFAPSATTKLRITTMVMRGLYLGLYAIFDLNRLEVMKVVDKGPVPLSRRLVCQRDSPGGYRTTHLESVRGHPGGSY</sequence>
<evidence type="ECO:0000313" key="3">
    <source>
        <dbReference type="Proteomes" id="UP000034189"/>
    </source>
</evidence>
<dbReference type="GO" id="GO:0005507">
    <property type="term" value="F:copper ion binding"/>
    <property type="evidence" value="ECO:0007669"/>
    <property type="project" value="InterPro"/>
</dbReference>
<dbReference type="InterPro" id="IPR016182">
    <property type="entry name" value="Cu_amine_oxidase_N-reg"/>
</dbReference>
<proteinExistence type="predicted"/>